<dbReference type="PANTHER" id="PTHR47936:SF1">
    <property type="entry name" value="PENTATRICOPEPTIDE REPEAT-CONTAINING PROTEIN GUN1, CHLOROPLASTIC"/>
    <property type="match status" value="1"/>
</dbReference>
<dbReference type="InterPro" id="IPR002885">
    <property type="entry name" value="PPR_rpt"/>
</dbReference>
<gene>
    <name evidence="3" type="ORF">INT45_004164</name>
</gene>
<dbReference type="NCBIfam" id="TIGR00756">
    <property type="entry name" value="PPR"/>
    <property type="match status" value="1"/>
</dbReference>
<dbReference type="PANTHER" id="PTHR47936">
    <property type="entry name" value="PPR_LONG DOMAIN-CONTAINING PROTEIN"/>
    <property type="match status" value="1"/>
</dbReference>
<dbReference type="PROSITE" id="PS51375">
    <property type="entry name" value="PPR"/>
    <property type="match status" value="1"/>
</dbReference>
<reference evidence="3 4" key="1">
    <citation type="submission" date="2020-12" db="EMBL/GenBank/DDBJ databases">
        <title>Metabolic potential, ecology and presence of endohyphal bacteria is reflected in genomic diversity of Mucoromycotina.</title>
        <authorList>
            <person name="Muszewska A."/>
            <person name="Okrasinska A."/>
            <person name="Steczkiewicz K."/>
            <person name="Drgas O."/>
            <person name="Orlowska M."/>
            <person name="Perlinska-Lenart U."/>
            <person name="Aleksandrzak-Piekarczyk T."/>
            <person name="Szatraj K."/>
            <person name="Zielenkiewicz U."/>
            <person name="Pilsyk S."/>
            <person name="Malc E."/>
            <person name="Mieczkowski P."/>
            <person name="Kruszewska J.S."/>
            <person name="Biernat P."/>
            <person name="Pawlowska J."/>
        </authorList>
    </citation>
    <scope>NUCLEOTIDE SEQUENCE [LARGE SCALE GENOMIC DNA]</scope>
    <source>
        <strain evidence="3 4">CBS 142.35</strain>
    </source>
</reference>
<dbReference type="Pfam" id="PF13041">
    <property type="entry name" value="PPR_2"/>
    <property type="match status" value="1"/>
</dbReference>
<evidence type="ECO:0000313" key="4">
    <source>
        <dbReference type="Proteomes" id="UP000646827"/>
    </source>
</evidence>
<proteinExistence type="predicted"/>
<evidence type="ECO:0000313" key="3">
    <source>
        <dbReference type="EMBL" id="KAG2220558.1"/>
    </source>
</evidence>
<dbReference type="EMBL" id="JAEPRB010000137">
    <property type="protein sequence ID" value="KAG2220558.1"/>
    <property type="molecule type" value="Genomic_DNA"/>
</dbReference>
<comment type="caution">
    <text evidence="3">The sequence shown here is derived from an EMBL/GenBank/DDBJ whole genome shotgun (WGS) entry which is preliminary data.</text>
</comment>
<feature type="repeat" description="PPR" evidence="2">
    <location>
        <begin position="731"/>
        <end position="765"/>
    </location>
</feature>
<organism evidence="3 4">
    <name type="scientific">Circinella minor</name>
    <dbReference type="NCBI Taxonomy" id="1195481"/>
    <lineage>
        <taxon>Eukaryota</taxon>
        <taxon>Fungi</taxon>
        <taxon>Fungi incertae sedis</taxon>
        <taxon>Mucoromycota</taxon>
        <taxon>Mucoromycotina</taxon>
        <taxon>Mucoromycetes</taxon>
        <taxon>Mucorales</taxon>
        <taxon>Lichtheimiaceae</taxon>
        <taxon>Circinella</taxon>
    </lineage>
</organism>
<evidence type="ECO:0008006" key="5">
    <source>
        <dbReference type="Google" id="ProtNLM"/>
    </source>
</evidence>
<dbReference type="Proteomes" id="UP000646827">
    <property type="component" value="Unassembled WGS sequence"/>
</dbReference>
<dbReference type="OrthoDB" id="185373at2759"/>
<dbReference type="Gene3D" id="1.25.40.10">
    <property type="entry name" value="Tetratricopeptide repeat domain"/>
    <property type="match status" value="3"/>
</dbReference>
<keyword evidence="1" id="KW-0677">Repeat</keyword>
<accession>A0A8H7S315</accession>
<evidence type="ECO:0000256" key="1">
    <source>
        <dbReference type="ARBA" id="ARBA00022737"/>
    </source>
</evidence>
<protein>
    <recommendedName>
        <fullName evidence="5">Pentacotripeptide-repeat region of PRORP domain-containing protein</fullName>
    </recommendedName>
</protein>
<dbReference type="AlphaFoldDB" id="A0A8H7S315"/>
<keyword evidence="4" id="KW-1185">Reference proteome</keyword>
<dbReference type="GO" id="GO:0031930">
    <property type="term" value="P:mitochondria-nucleus signaling pathway"/>
    <property type="evidence" value="ECO:0007669"/>
    <property type="project" value="TreeGrafter"/>
</dbReference>
<name>A0A8H7S315_9FUNG</name>
<dbReference type="InterPro" id="IPR011990">
    <property type="entry name" value="TPR-like_helical_dom_sf"/>
</dbReference>
<evidence type="ECO:0000256" key="2">
    <source>
        <dbReference type="PROSITE-ProRule" id="PRU00708"/>
    </source>
</evidence>
<sequence>MRGSSTQTLTTPLLHQQQRQLVYLKPRCHRPELSQTHKNILSGPYIDRQPIYYTTLALRSTPLSPEDVLVDTKARFAANLQQPKSMSELWSAYLAVRDSTTTSTTITNNENDIKNNVITIDDYEQLMRHLHYHAQQVRRSINWQRMVQVYQDAVSSLSKDDMTNKAMMLMAIAAYGRTAGWESAQQTFIKLKEQGWADELAYCHIVEAALNTNRPEDAYELFQTGKPIMSQEIITHCLDRYLDINIKKRNMTRAMVVIQEWMPEPTEQLAKTLWTGYVQLMKRHGGLLVEEDNELHLWEDMEAFVGEFGRRVSDTISLSPSVQAIFTAKHLGILMDIWTRAYPERVLSQKTFDGLLAIYAAEGDVRRLKEALTTMHQHDIQPTQHMLNALLKMSSLTTANPLSPSYIKSLLKSSNKSNRLDKEGYGSFIQAFVNAGDLESAQRVALQMKRRPFPIGTNSHMAIVQGWVRRGQMEKAEAWLEKSHYTKWAKRKCQSALDPYAVIAEGYLQQGEWDKCVNLMKHIKKETPTVAQQNRRMIKAVLAARLARGDFKGSEQMLLSKEIDFTPMTILRITQAMLGIKNKSVPGESAVKGLELMETVLDLRVTGTGLCRIIEKLGERGDLRAAYDLYKRVRNERRPSLGISIYHTMIEAAVNNNDIPMAEKIIHHMNRSSSVSSTAATTAETNCQQKCPSLSSYNMLLNVYASREPEPHLSRMTQTFRRLLADGHKPDVTTYNILIKAFVQKANQNAALSIFHDMEASGYRANSWTINTMIHGWIAQMDWGGLQQFIGDIKKRGYVLDTVTFNLMLEGLLRLNKHDIRIAKLWKRQNRWPKLKKQQQDSEKNGYISLPSEAVWEIFESALGIKRTDLSITGKSTVTQGQEKEKDNVKMNNIRTMDRQEVCKILIQHQQKETSTQIFSRASSSGGGNGGAFYTLFQDAKPDEVTFKLFMKAFNNSNDPESAAKIHYFWMNQQKKH</sequence>